<keyword evidence="3" id="KW-1185">Reference proteome</keyword>
<feature type="region of interest" description="Disordered" evidence="1">
    <location>
        <begin position="507"/>
        <end position="539"/>
    </location>
</feature>
<feature type="compositionally biased region" description="Basic and acidic residues" evidence="1">
    <location>
        <begin position="95"/>
        <end position="109"/>
    </location>
</feature>
<feature type="compositionally biased region" description="Basic and acidic residues" evidence="1">
    <location>
        <begin position="14"/>
        <end position="23"/>
    </location>
</feature>
<name>A0A0D8XIH3_DICVI</name>
<gene>
    <name evidence="2" type="ORF">DICVIV_09581</name>
</gene>
<evidence type="ECO:0000313" key="2">
    <source>
        <dbReference type="EMBL" id="KJH44393.1"/>
    </source>
</evidence>
<reference evidence="3" key="2">
    <citation type="journal article" date="2016" name="Sci. Rep.">
        <title>Dictyocaulus viviparus genome, variome and transcriptome elucidate lungworm biology and support future intervention.</title>
        <authorList>
            <person name="McNulty S.N."/>
            <person name="Strube C."/>
            <person name="Rosa B.A."/>
            <person name="Martin J.C."/>
            <person name="Tyagi R."/>
            <person name="Choi Y.J."/>
            <person name="Wang Q."/>
            <person name="Hallsworth Pepin K."/>
            <person name="Zhang X."/>
            <person name="Ozersky P."/>
            <person name="Wilson R.K."/>
            <person name="Sternberg P.W."/>
            <person name="Gasser R.B."/>
            <person name="Mitreva M."/>
        </authorList>
    </citation>
    <scope>NUCLEOTIDE SEQUENCE [LARGE SCALE GENOMIC DNA]</scope>
    <source>
        <strain evidence="3">HannoverDv2000</strain>
    </source>
</reference>
<evidence type="ECO:0000256" key="1">
    <source>
        <dbReference type="SAM" id="MobiDB-lite"/>
    </source>
</evidence>
<reference evidence="2 3" key="1">
    <citation type="submission" date="2013-11" db="EMBL/GenBank/DDBJ databases">
        <title>Draft genome of the bovine lungworm Dictyocaulus viviparus.</title>
        <authorList>
            <person name="Mitreva M."/>
        </authorList>
    </citation>
    <scope>NUCLEOTIDE SEQUENCE [LARGE SCALE GENOMIC DNA]</scope>
    <source>
        <strain evidence="2 3">HannoverDv2000</strain>
    </source>
</reference>
<proteinExistence type="predicted"/>
<feature type="region of interest" description="Disordered" evidence="1">
    <location>
        <begin position="95"/>
        <end position="121"/>
    </location>
</feature>
<dbReference type="EMBL" id="KN716477">
    <property type="protein sequence ID" value="KJH44393.1"/>
    <property type="molecule type" value="Genomic_DNA"/>
</dbReference>
<dbReference type="Proteomes" id="UP000053766">
    <property type="component" value="Unassembled WGS sequence"/>
</dbReference>
<accession>A0A0D8XIH3</accession>
<organism evidence="2 3">
    <name type="scientific">Dictyocaulus viviparus</name>
    <name type="common">Bovine lungworm</name>
    <dbReference type="NCBI Taxonomy" id="29172"/>
    <lineage>
        <taxon>Eukaryota</taxon>
        <taxon>Metazoa</taxon>
        <taxon>Ecdysozoa</taxon>
        <taxon>Nematoda</taxon>
        <taxon>Chromadorea</taxon>
        <taxon>Rhabditida</taxon>
        <taxon>Rhabditina</taxon>
        <taxon>Rhabditomorpha</taxon>
        <taxon>Strongyloidea</taxon>
        <taxon>Metastrongylidae</taxon>
        <taxon>Dictyocaulus</taxon>
    </lineage>
</organism>
<sequence length="539" mass="61369">MSRGEVLPSASKTSVHEDIIREVEETDWSVDPTEENDGYVCKGASATTEEADVSNGDGDAEKDDFNFNVDELECVDEEVEEDRQEDRVEDLYKTEKHTSEISRRRSNAHDRHRHHPYSRKDRGFRYEITTPGTQRRSSSFLYGFRADEQRLSTKFERKTHRKEVRKSSYTRTANDRDDKNIPLEELELEEVDCYDVDDCECVGDASVAGDIVFINDGDHNDNIKCSKIHDVSKIEDDFLDLCEDIDVEAMRRAAATNIVVYKDKYESPGISSRTRRNLNVYETLLRGDMEDRKNRTSSKYNGTAIESIRRDDGRFKRSSISYKRITKHGVVIIITCLEKDKPSTSSQNCSLRKSVGCNLEIISVDGPLVQGWCSNDNDKSGSCGNLKSSRIEKELSPSLSQLGLQQKNGTAFDVIEKIPSLLDMCIKGPKKLETLQTIASDNDNTARICFPLMDEGSKRRRYDDNKMEYSNETVRSPSLLRFEISAPNRKVMRQYAISLNKRELTKRPVEERSGIEKEAGVTNDLGTVPTPKNECLHKS</sequence>
<dbReference type="AlphaFoldDB" id="A0A0D8XIH3"/>
<dbReference type="OrthoDB" id="5873775at2759"/>
<feature type="compositionally biased region" description="Basic and acidic residues" evidence="1">
    <location>
        <begin position="507"/>
        <end position="519"/>
    </location>
</feature>
<dbReference type="STRING" id="29172.A0A0D8XIH3"/>
<evidence type="ECO:0000313" key="3">
    <source>
        <dbReference type="Proteomes" id="UP000053766"/>
    </source>
</evidence>
<feature type="compositionally biased region" description="Acidic residues" evidence="1">
    <location>
        <begin position="24"/>
        <end position="37"/>
    </location>
</feature>
<protein>
    <submittedName>
        <fullName evidence="2">Uncharacterized protein</fullName>
    </submittedName>
</protein>
<feature type="region of interest" description="Disordered" evidence="1">
    <location>
        <begin position="1"/>
        <end position="64"/>
    </location>
</feature>